<dbReference type="Proteomes" id="UP000517315">
    <property type="component" value="Unassembled WGS sequence"/>
</dbReference>
<proteinExistence type="predicted"/>
<protein>
    <submittedName>
        <fullName evidence="1">Uncharacterized protein</fullName>
    </submittedName>
</protein>
<sequence>MEIKKPKSFEVSDKAHADLFNDMVKVLLENDQGLLEQLLTHKSDVNLHSSDEEKKKWNESQIYKITADNGMQLINVSADSKIFDAIKDKGTCTFYAASGVEDSPSPSNISLRGMQIVGQNNIGAGFAVDIAGNAYSFYYNSGHTTITWTPLPNLSDLNKWNGSQLIKITNDTGGVRVSVGTTESLLDKITQAGKTFGTFYSPAGVQDNPSALSARGFYHFTSADSNNKGTFGWVIAVDYRNNVFTNYLDLNLGWQGWRRLLTAADEEVKWTKVRLPLDNDWKIYNSVDGTPHTLQYSKDALGVVEIIGSITGGKVGFESVVFTLEEGFRPLQSTHFIGVASSVGKGSTPQIHRTAIGKDGKVCVQYCSNDLNPNEFITFGFRFRTR</sequence>
<accession>A0ABR6AZG5</accession>
<comment type="caution">
    <text evidence="1">The sequence shown here is derived from an EMBL/GenBank/DDBJ whole genome shotgun (WGS) entry which is preliminary data.</text>
</comment>
<evidence type="ECO:0000313" key="2">
    <source>
        <dbReference type="Proteomes" id="UP000517315"/>
    </source>
</evidence>
<dbReference type="EMBL" id="JACJIG010000001">
    <property type="protein sequence ID" value="MBA8917267.1"/>
    <property type="molecule type" value="Genomic_DNA"/>
</dbReference>
<evidence type="ECO:0000313" key="1">
    <source>
        <dbReference type="EMBL" id="MBA8917267.1"/>
    </source>
</evidence>
<reference evidence="1 2" key="1">
    <citation type="submission" date="2020-08" db="EMBL/GenBank/DDBJ databases">
        <title>Functional genomics of gut bacteria from endangered species of beetles.</title>
        <authorList>
            <person name="Carlos-Shanley C."/>
        </authorList>
    </citation>
    <scope>NUCLEOTIDE SEQUENCE [LARGE SCALE GENOMIC DNA]</scope>
    <source>
        <strain evidence="1 2">S00152</strain>
    </source>
</reference>
<dbReference type="RefSeq" id="WP_182488895.1">
    <property type="nucleotide sequence ID" value="NZ_JACJIG010000001.1"/>
</dbReference>
<organism evidence="1 2">
    <name type="scientific">Bacillus aerius</name>
    <dbReference type="NCBI Taxonomy" id="293388"/>
    <lineage>
        <taxon>Bacteria</taxon>
        <taxon>Bacillati</taxon>
        <taxon>Bacillota</taxon>
        <taxon>Bacilli</taxon>
        <taxon>Bacillales</taxon>
        <taxon>Bacillaceae</taxon>
        <taxon>Bacillus</taxon>
    </lineage>
</organism>
<name>A0ABR6AZG5_9BACI</name>
<keyword evidence="2" id="KW-1185">Reference proteome</keyword>
<gene>
    <name evidence="1" type="ORF">HNP39_000979</name>
</gene>